<dbReference type="Proteomes" id="UP000055702">
    <property type="component" value="Unassembled WGS sequence"/>
</dbReference>
<accession>A0A106C1F7</accession>
<dbReference type="AlphaFoldDB" id="A0A106C1F7"/>
<dbReference type="EMBL" id="LRDC01000013">
    <property type="protein sequence ID" value="KVX02475.1"/>
    <property type="molecule type" value="Genomic_DNA"/>
</dbReference>
<dbReference type="RefSeq" id="WP_059745371.1">
    <property type="nucleotide sequence ID" value="NZ_JBOZOX010000003.1"/>
</dbReference>
<protein>
    <submittedName>
        <fullName evidence="1">Fis family transcriptional regulator</fullName>
    </submittedName>
</protein>
<gene>
    <name evidence="1" type="ORF">AWJ07_14200</name>
</gene>
<sequence length="124" mass="14281">MRKTDKKIDNQLREGLTAVCEHALDNYSGFAWITHVVDYTLFPKSLQIICIFDNESLLTQFNQSGDKAVLLTLIQRTLAQYQINLRDINQHVSFDTETACEQQHNGNWALRVNNIAKSRQSKLN</sequence>
<organism evidence="1">
    <name type="scientific">Shewanella frigidimarina</name>
    <dbReference type="NCBI Taxonomy" id="56812"/>
    <lineage>
        <taxon>Bacteria</taxon>
        <taxon>Pseudomonadati</taxon>
        <taxon>Pseudomonadota</taxon>
        <taxon>Gammaproteobacteria</taxon>
        <taxon>Alteromonadales</taxon>
        <taxon>Shewanellaceae</taxon>
        <taxon>Shewanella</taxon>
    </lineage>
</organism>
<comment type="caution">
    <text evidence="1">The sequence shown here is derived from an EMBL/GenBank/DDBJ whole genome shotgun (WGS) entry which is preliminary data.</text>
</comment>
<reference evidence="1 2" key="1">
    <citation type="submission" date="2016-01" db="EMBL/GenBank/DDBJ databases">
        <title>Draft genome of the antarctic isolate Shewanella frigidimarina Ag06-30.</title>
        <authorList>
            <person name="Parmeciano Di Noto G."/>
            <person name="Vazquez S."/>
            <person name="Mac Cormack W."/>
            <person name="Iriarte A."/>
            <person name="Quiroga C."/>
        </authorList>
    </citation>
    <scope>NUCLEOTIDE SEQUENCE [LARGE SCALE GENOMIC DNA]</scope>
    <source>
        <strain evidence="1 2">Ag06-30</strain>
    </source>
</reference>
<evidence type="ECO:0000313" key="1">
    <source>
        <dbReference type="EMBL" id="KVX02475.1"/>
    </source>
</evidence>
<name>A0A106C1F7_SHEFR</name>
<proteinExistence type="predicted"/>
<evidence type="ECO:0000313" key="2">
    <source>
        <dbReference type="Proteomes" id="UP000055702"/>
    </source>
</evidence>